<accession>A0ABN7TBP4</accession>
<name>A0ABN7TBP4_OIKDI</name>
<sequence>MAADEHQNQGIHVEHHPEEHDEYGPSHDELTQRQREHHQDEIPNPPRAKRQRVMVEPTVEEGEMVGNGQDFSASSIKVESGFFDLSRAEIAKIKTQNEYAAFTVDGKECYHCGDEFTSRSDLIAHPRKCMRMKNANYYGKIIHGDGTLEEINVTQHMNQQSPRNGSHRRLAPDSHEQEQEQGALIIDQNVDENLHEGHDDQYETATKVEQHQEEWQPAVQCPLCNEYFENKAAVKLHRYQCVMDRALPVRKPGQPINTQHKGFCCFHCDRLFPTREELRIHVNEVNSQNLRY</sequence>
<dbReference type="EMBL" id="OU015567">
    <property type="protein sequence ID" value="CAG5112948.1"/>
    <property type="molecule type" value="Genomic_DNA"/>
</dbReference>
<feature type="region of interest" description="Disordered" evidence="1">
    <location>
        <begin position="157"/>
        <end position="180"/>
    </location>
</feature>
<proteinExistence type="predicted"/>
<gene>
    <name evidence="2" type="ORF">OKIOD_LOCUS15872</name>
</gene>
<feature type="region of interest" description="Disordered" evidence="1">
    <location>
        <begin position="1"/>
        <end position="52"/>
    </location>
</feature>
<keyword evidence="3" id="KW-1185">Reference proteome</keyword>
<organism evidence="2 3">
    <name type="scientific">Oikopleura dioica</name>
    <name type="common">Tunicate</name>
    <dbReference type="NCBI Taxonomy" id="34765"/>
    <lineage>
        <taxon>Eukaryota</taxon>
        <taxon>Metazoa</taxon>
        <taxon>Chordata</taxon>
        <taxon>Tunicata</taxon>
        <taxon>Appendicularia</taxon>
        <taxon>Copelata</taxon>
        <taxon>Oikopleuridae</taxon>
        <taxon>Oikopleura</taxon>
    </lineage>
</organism>
<evidence type="ECO:0000313" key="2">
    <source>
        <dbReference type="EMBL" id="CAG5112948.1"/>
    </source>
</evidence>
<evidence type="ECO:0000256" key="1">
    <source>
        <dbReference type="SAM" id="MobiDB-lite"/>
    </source>
</evidence>
<dbReference type="Proteomes" id="UP001158576">
    <property type="component" value="Chromosome 2"/>
</dbReference>
<dbReference type="Gene3D" id="3.30.160.60">
    <property type="entry name" value="Classic Zinc Finger"/>
    <property type="match status" value="1"/>
</dbReference>
<evidence type="ECO:0000313" key="3">
    <source>
        <dbReference type="Proteomes" id="UP001158576"/>
    </source>
</evidence>
<reference evidence="2 3" key="1">
    <citation type="submission" date="2021-04" db="EMBL/GenBank/DDBJ databases">
        <authorList>
            <person name="Bliznina A."/>
        </authorList>
    </citation>
    <scope>NUCLEOTIDE SEQUENCE [LARGE SCALE GENOMIC DNA]</scope>
</reference>
<protein>
    <submittedName>
        <fullName evidence="2">Oidioi.mRNA.OKI2018_I69.chr2.g7107.t1.cds</fullName>
    </submittedName>
</protein>
<feature type="compositionally biased region" description="Basic and acidic residues" evidence="1">
    <location>
        <begin position="1"/>
        <end position="41"/>
    </location>
</feature>